<protein>
    <submittedName>
        <fullName evidence="1">Uncharacterized protein</fullName>
    </submittedName>
</protein>
<reference evidence="2" key="1">
    <citation type="submission" date="2017-01" db="EMBL/GenBank/DDBJ databases">
        <authorList>
            <person name="Wang Y."/>
            <person name="White M."/>
            <person name="Kvist S."/>
            <person name="Moncalvo J.-M."/>
        </authorList>
    </citation>
    <scope>NUCLEOTIDE SEQUENCE [LARGE SCALE GENOMIC DNA]</scope>
    <source>
        <strain evidence="2">ID-206-W2</strain>
    </source>
</reference>
<comment type="caution">
    <text evidence="1">The sequence shown here is derived from an EMBL/GenBank/DDBJ whole genome shotgun (WGS) entry which is preliminary data.</text>
</comment>
<name>A0A1R1Y4T8_9FUNG</name>
<keyword evidence="2" id="KW-1185">Reference proteome</keyword>
<dbReference type="Proteomes" id="UP000187429">
    <property type="component" value="Unassembled WGS sequence"/>
</dbReference>
<accession>A0A1R1Y4T8</accession>
<dbReference type="EMBL" id="LSSM01002419">
    <property type="protein sequence ID" value="OMJ21766.1"/>
    <property type="molecule type" value="Genomic_DNA"/>
</dbReference>
<sequence length="98" mass="11096">MSVSKVKNLQLTIVATIIPLGVWGGIEIKKRYEQTLGKKLTTEEVHQMYHKMSDAKIRREIEKLIKEKATLESESVTLIGKREKAVSINVFAGNKSQK</sequence>
<dbReference type="AlphaFoldDB" id="A0A1R1Y4T8"/>
<organism evidence="1 2">
    <name type="scientific">Smittium culicis</name>
    <dbReference type="NCBI Taxonomy" id="133412"/>
    <lineage>
        <taxon>Eukaryota</taxon>
        <taxon>Fungi</taxon>
        <taxon>Fungi incertae sedis</taxon>
        <taxon>Zoopagomycota</taxon>
        <taxon>Kickxellomycotina</taxon>
        <taxon>Harpellomycetes</taxon>
        <taxon>Harpellales</taxon>
        <taxon>Legeriomycetaceae</taxon>
        <taxon>Smittium</taxon>
    </lineage>
</organism>
<proteinExistence type="predicted"/>
<evidence type="ECO:0000313" key="1">
    <source>
        <dbReference type="EMBL" id="OMJ21766.1"/>
    </source>
</evidence>
<evidence type="ECO:0000313" key="2">
    <source>
        <dbReference type="Proteomes" id="UP000187429"/>
    </source>
</evidence>
<gene>
    <name evidence="1" type="ORF">AYI69_g5686</name>
</gene>
<dbReference type="OrthoDB" id="5560578at2759"/>